<name>A0A7D9E0A5_PARCT</name>
<gene>
    <name evidence="1" type="ORF">PACLA_8A064998</name>
</gene>
<keyword evidence="1" id="KW-0808">Transferase</keyword>
<dbReference type="AlphaFoldDB" id="A0A7D9E0A5"/>
<reference evidence="1" key="1">
    <citation type="submission" date="2020-04" db="EMBL/GenBank/DDBJ databases">
        <authorList>
            <person name="Alioto T."/>
            <person name="Alioto T."/>
            <person name="Gomez Garrido J."/>
        </authorList>
    </citation>
    <scope>NUCLEOTIDE SEQUENCE</scope>
    <source>
        <strain evidence="1">A484AB</strain>
    </source>
</reference>
<comment type="caution">
    <text evidence="1">The sequence shown here is derived from an EMBL/GenBank/DDBJ whole genome shotgun (WGS) entry which is preliminary data.</text>
</comment>
<sequence>MGDFNINLLASDTCKDAQNFLFSLQSLGLMPTIDKPTRIYKNSATLIDNIFINNFDDNL</sequence>
<organism evidence="1 2">
    <name type="scientific">Paramuricea clavata</name>
    <name type="common">Red gorgonian</name>
    <name type="synonym">Violescent sea-whip</name>
    <dbReference type="NCBI Taxonomy" id="317549"/>
    <lineage>
        <taxon>Eukaryota</taxon>
        <taxon>Metazoa</taxon>
        <taxon>Cnidaria</taxon>
        <taxon>Anthozoa</taxon>
        <taxon>Octocorallia</taxon>
        <taxon>Malacalcyonacea</taxon>
        <taxon>Plexauridae</taxon>
        <taxon>Paramuricea</taxon>
    </lineage>
</organism>
<keyword evidence="2" id="KW-1185">Reference proteome</keyword>
<dbReference type="GO" id="GO:0003964">
    <property type="term" value="F:RNA-directed DNA polymerase activity"/>
    <property type="evidence" value="ECO:0007669"/>
    <property type="project" value="UniProtKB-KW"/>
</dbReference>
<dbReference type="EMBL" id="CACRXK020002994">
    <property type="protein sequence ID" value="CAB3996990.1"/>
    <property type="molecule type" value="Genomic_DNA"/>
</dbReference>
<feature type="non-terminal residue" evidence="1">
    <location>
        <position position="59"/>
    </location>
</feature>
<evidence type="ECO:0000313" key="2">
    <source>
        <dbReference type="Proteomes" id="UP001152795"/>
    </source>
</evidence>
<keyword evidence="1" id="KW-0695">RNA-directed DNA polymerase</keyword>
<keyword evidence="1" id="KW-0548">Nucleotidyltransferase</keyword>
<proteinExistence type="predicted"/>
<protein>
    <submittedName>
        <fullName evidence="1">RNA-directed DNA polymerase from mobile element jockey-like</fullName>
    </submittedName>
</protein>
<dbReference type="OrthoDB" id="445826at2759"/>
<accession>A0A7D9E0A5</accession>
<evidence type="ECO:0000313" key="1">
    <source>
        <dbReference type="EMBL" id="CAB3996990.1"/>
    </source>
</evidence>
<dbReference type="Proteomes" id="UP001152795">
    <property type="component" value="Unassembled WGS sequence"/>
</dbReference>